<reference evidence="1 2" key="1">
    <citation type="submission" date="2020-04" db="EMBL/GenBank/DDBJ databases">
        <title>Genome sequencing of novel species.</title>
        <authorList>
            <person name="Heo J."/>
            <person name="Kim S.-J."/>
            <person name="Kim J.-S."/>
            <person name="Hong S.-B."/>
            <person name="Kwon S.-W."/>
        </authorList>
    </citation>
    <scope>NUCLEOTIDE SEQUENCE [LARGE SCALE GENOMIC DNA]</scope>
    <source>
        <strain evidence="1 2">CJU-R4</strain>
    </source>
</reference>
<dbReference type="KEGG" id="srho:HH216_01350"/>
<name>A0A7L5DV21_9BACT</name>
<keyword evidence="2" id="KW-1185">Reference proteome</keyword>
<evidence type="ECO:0000313" key="1">
    <source>
        <dbReference type="EMBL" id="QJD81203.1"/>
    </source>
</evidence>
<organism evidence="1 2">
    <name type="scientific">Spirosoma rhododendri</name>
    <dbReference type="NCBI Taxonomy" id="2728024"/>
    <lineage>
        <taxon>Bacteria</taxon>
        <taxon>Pseudomonadati</taxon>
        <taxon>Bacteroidota</taxon>
        <taxon>Cytophagia</taxon>
        <taxon>Cytophagales</taxon>
        <taxon>Cytophagaceae</taxon>
        <taxon>Spirosoma</taxon>
    </lineage>
</organism>
<accession>A0A7L5DV21</accession>
<evidence type="ECO:0008006" key="3">
    <source>
        <dbReference type="Google" id="ProtNLM"/>
    </source>
</evidence>
<proteinExistence type="predicted"/>
<dbReference type="AlphaFoldDB" id="A0A7L5DV21"/>
<dbReference type="Proteomes" id="UP000501128">
    <property type="component" value="Chromosome"/>
</dbReference>
<gene>
    <name evidence="1" type="ORF">HH216_01350</name>
</gene>
<evidence type="ECO:0000313" key="2">
    <source>
        <dbReference type="Proteomes" id="UP000501128"/>
    </source>
</evidence>
<protein>
    <recommendedName>
        <fullName evidence="3">Helix-turn-helix domain-containing protein</fullName>
    </recommendedName>
</protein>
<dbReference type="EMBL" id="CP051677">
    <property type="protein sequence ID" value="QJD81203.1"/>
    <property type="molecule type" value="Genomic_DNA"/>
</dbReference>
<sequence length="88" mass="10159">MGDAIRDRSKELIETARRESDESLRILTEAGITLDTSQWLTIKRYAERYGITMQVVTNWISRGIIPADCTMTVPELNDLRLVKNQAYR</sequence>